<proteinExistence type="predicted"/>
<reference evidence="1" key="2">
    <citation type="submission" date="2020-05" db="UniProtKB">
        <authorList>
            <consortium name="EnsemblMetazoa"/>
        </authorList>
    </citation>
    <scope>IDENTIFICATION</scope>
    <source>
        <strain evidence="1">IAEA</strain>
    </source>
</reference>
<evidence type="ECO:0000313" key="1">
    <source>
        <dbReference type="EnsemblMetazoa" id="GBRI039525-PA"/>
    </source>
</evidence>
<reference evidence="2" key="1">
    <citation type="submission" date="2014-03" db="EMBL/GenBank/DDBJ databases">
        <authorList>
            <person name="Aksoy S."/>
            <person name="Warren W."/>
            <person name="Wilson R.K."/>
        </authorList>
    </citation>
    <scope>NUCLEOTIDE SEQUENCE [LARGE SCALE GENOMIC DNA]</scope>
    <source>
        <strain evidence="2">IAEA</strain>
    </source>
</reference>
<dbReference type="STRING" id="37001.A0A1A9X0B2"/>
<dbReference type="EnsemblMetazoa" id="GBRI039525-RA">
    <property type="protein sequence ID" value="GBRI039525-PA"/>
    <property type="gene ID" value="GBRI039525"/>
</dbReference>
<dbReference type="VEuPathDB" id="VectorBase:GBRI039525"/>
<accession>A0A1A9X0B2</accession>
<sequence>MYIPDDVICEYCHEIFCCDKCRYKHELKSHLTKISQLIPMPNITQNENQNVGRNDQPHHIETIFMFCPICENRPLPLRSDLHQEILNHLHSHHLPLKCQKCSKVYQKIDDIMEFTKCVQTKSDIQHEHFSSINQSRNNDEASNFSDLEKVAKSLSTQTPIWRQDFYKSCSRRQSIADLPYKSKCEIICEGLLTDSVSSIKNISSASNCSMKESSNKASKLIRSTSTPVQLEMLFPKPREQTFNASDNGQVSSILSSDCELDNTPAMFQTNGQTVGRMNCFCKPTGVRSKMKTITPLRQVMCRSIKRAFVEHSFVASTETRRKCSSYQPINTAHCSNLYNANVDIAQSSSPQPLDLRLSSVIRRTQSETEEVLKNQICPSYVAQNKNRNILLSSQKVTTESILITRTESSATSTINENKNGETSTASCSSTNSSYRSTVTSCVDNAAFKSCSSLKIITETTELNQVQFQSDRKKIIDLETRKDIYNHPNQNLEFKKNINNHSIALTPITRIPGALINKKLINFETPLRNATDSLNSSAEIFFTPNATPMRKNSSTREISVHSERTCRHLSSGLCADSSAPLKECIQSNELQNIDDDNISDEVFLTEKEMKTETKNQKHNIWSLMSSVIRLPSFISTSQKELCAKTTAKTILKKCASIGGSTMTPLNEMEKDEIQSTKRKRSNTIANQINYPLNSAVSAIEHCNASSKRFCIQSRRPLDRMLLNKR</sequence>
<dbReference type="AlphaFoldDB" id="A0A1A9X0B2"/>
<dbReference type="Proteomes" id="UP000091820">
    <property type="component" value="Unassembled WGS sequence"/>
</dbReference>
<organism evidence="1 2">
    <name type="scientific">Glossina brevipalpis</name>
    <dbReference type="NCBI Taxonomy" id="37001"/>
    <lineage>
        <taxon>Eukaryota</taxon>
        <taxon>Metazoa</taxon>
        <taxon>Ecdysozoa</taxon>
        <taxon>Arthropoda</taxon>
        <taxon>Hexapoda</taxon>
        <taxon>Insecta</taxon>
        <taxon>Pterygota</taxon>
        <taxon>Neoptera</taxon>
        <taxon>Endopterygota</taxon>
        <taxon>Diptera</taxon>
        <taxon>Brachycera</taxon>
        <taxon>Muscomorpha</taxon>
        <taxon>Hippoboscoidea</taxon>
        <taxon>Glossinidae</taxon>
        <taxon>Glossina</taxon>
    </lineage>
</organism>
<keyword evidence="2" id="KW-1185">Reference proteome</keyword>
<evidence type="ECO:0000313" key="2">
    <source>
        <dbReference type="Proteomes" id="UP000091820"/>
    </source>
</evidence>
<name>A0A1A9X0B2_9MUSC</name>
<protein>
    <submittedName>
        <fullName evidence="1">Uncharacterized protein</fullName>
    </submittedName>
</protein>